<organism evidence="1 2">
    <name type="scientific">Bradyrhizobium xenonodulans</name>
    <dbReference type="NCBI Taxonomy" id="2736875"/>
    <lineage>
        <taxon>Bacteria</taxon>
        <taxon>Pseudomonadati</taxon>
        <taxon>Pseudomonadota</taxon>
        <taxon>Alphaproteobacteria</taxon>
        <taxon>Hyphomicrobiales</taxon>
        <taxon>Nitrobacteraceae</taxon>
        <taxon>Bradyrhizobium</taxon>
    </lineage>
</organism>
<proteinExistence type="predicted"/>
<sequence length="196" mass="20996">MTMAKNSKRAARKAVTAAVARLTSSTGPLTDKTKLDSLGLSGDLRKVLNSSVVLHARLDGIPLAGRPKGLDGDTIGELTNSLASIVSSGPARAAAARYPLPAIKADVKLVMARVKHVNPAEIKDTDKLKAWNFTRIDCRGLAQMVNLYYYNERNMVLTPWLHPSEIDSPEMTVNDVAAVVDGHNPGRRSPAAASPF</sequence>
<keyword evidence="2" id="KW-1185">Reference proteome</keyword>
<reference evidence="1" key="1">
    <citation type="submission" date="2021-12" db="EMBL/GenBank/DDBJ databases">
        <title>Bradyrhizobium xenonodulans sp. nov.</title>
        <authorList>
            <person name="Claassens R."/>
            <person name="Venter S.N."/>
            <person name="Beukes C.W."/>
            <person name="Stepkowski T."/>
            <person name="Steenkamp E.T."/>
        </authorList>
    </citation>
    <scope>NUCLEOTIDE SEQUENCE</scope>
    <source>
        <strain evidence="1">14AB</strain>
    </source>
</reference>
<dbReference type="Proteomes" id="UP001179614">
    <property type="component" value="Chromosome"/>
</dbReference>
<gene>
    <name evidence="1" type="ORF">I3J27_35145</name>
</gene>
<evidence type="ECO:0000313" key="2">
    <source>
        <dbReference type="Proteomes" id="UP001179614"/>
    </source>
</evidence>
<protein>
    <submittedName>
        <fullName evidence="1">Uncharacterized protein</fullName>
    </submittedName>
</protein>
<accession>A0ABY7MI78</accession>
<name>A0ABY7MI78_9BRAD</name>
<dbReference type="EMBL" id="CP089391">
    <property type="protein sequence ID" value="WBL78125.1"/>
    <property type="molecule type" value="Genomic_DNA"/>
</dbReference>
<dbReference type="RefSeq" id="WP_270163408.1">
    <property type="nucleotide sequence ID" value="NZ_CP089391.1"/>
</dbReference>
<evidence type="ECO:0000313" key="1">
    <source>
        <dbReference type="EMBL" id="WBL78125.1"/>
    </source>
</evidence>